<dbReference type="InterPro" id="IPR000595">
    <property type="entry name" value="cNMP-bd_dom"/>
</dbReference>
<organism evidence="5">
    <name type="scientific">Anopheles atroparvus</name>
    <name type="common">European mosquito</name>
    <dbReference type="NCBI Taxonomy" id="41427"/>
    <lineage>
        <taxon>Eukaryota</taxon>
        <taxon>Metazoa</taxon>
        <taxon>Ecdysozoa</taxon>
        <taxon>Arthropoda</taxon>
        <taxon>Hexapoda</taxon>
        <taxon>Insecta</taxon>
        <taxon>Pterygota</taxon>
        <taxon>Neoptera</taxon>
        <taxon>Endopterygota</taxon>
        <taxon>Diptera</taxon>
        <taxon>Nematocera</taxon>
        <taxon>Culicoidea</taxon>
        <taxon>Culicidae</taxon>
        <taxon>Anophelinae</taxon>
        <taxon>Anopheles</taxon>
    </lineage>
</organism>
<protein>
    <recommendedName>
        <fullName evidence="4">Cyclic nucleotide-binding domain-containing protein</fullName>
    </recommendedName>
</protein>
<dbReference type="Gene3D" id="2.60.120.10">
    <property type="entry name" value="Jelly Rolls"/>
    <property type="match status" value="2"/>
</dbReference>
<dbReference type="InterPro" id="IPR050503">
    <property type="entry name" value="cAMP-dep_PK_reg_su-like"/>
</dbReference>
<evidence type="ECO:0000256" key="3">
    <source>
        <dbReference type="ARBA" id="ARBA00023149"/>
    </source>
</evidence>
<dbReference type="VEuPathDB" id="VectorBase:AATE013501"/>
<dbReference type="GO" id="GO:0005952">
    <property type="term" value="C:cAMP-dependent protein kinase complex"/>
    <property type="evidence" value="ECO:0007669"/>
    <property type="project" value="InterPro"/>
</dbReference>
<dbReference type="GO" id="GO:0005829">
    <property type="term" value="C:cytosol"/>
    <property type="evidence" value="ECO:0007669"/>
    <property type="project" value="TreeGrafter"/>
</dbReference>
<dbReference type="Gene3D" id="1.20.890.10">
    <property type="entry name" value="cAMP-dependent protein kinase regulatory subunit, dimerization-anchoring domain"/>
    <property type="match status" value="1"/>
</dbReference>
<dbReference type="AlphaFoldDB" id="A0A182J8Q2"/>
<dbReference type="CDD" id="cd00038">
    <property type="entry name" value="CAP_ED"/>
    <property type="match status" value="2"/>
</dbReference>
<dbReference type="GO" id="GO:0004862">
    <property type="term" value="F:cAMP-dependent protein kinase inhibitor activity"/>
    <property type="evidence" value="ECO:0007669"/>
    <property type="project" value="TreeGrafter"/>
</dbReference>
<feature type="domain" description="Cyclic nucleotide-binding" evidence="4">
    <location>
        <begin position="119"/>
        <end position="242"/>
    </location>
</feature>
<keyword evidence="3" id="KW-0114">cAMP</keyword>
<comment type="similarity">
    <text evidence="1">Belongs to the cAMP-dependent kinase regulatory chain family.</text>
</comment>
<evidence type="ECO:0000259" key="4">
    <source>
        <dbReference type="PROSITE" id="PS50042"/>
    </source>
</evidence>
<dbReference type="PANTHER" id="PTHR11635:SF152">
    <property type="entry name" value="CAMP-DEPENDENT PROTEIN KINASE TYPE I REGULATORY SUBUNIT-RELATED"/>
    <property type="match status" value="1"/>
</dbReference>
<dbReference type="InterPro" id="IPR014710">
    <property type="entry name" value="RmlC-like_jellyroll"/>
</dbReference>
<proteinExistence type="inferred from homology"/>
<evidence type="ECO:0000256" key="2">
    <source>
        <dbReference type="ARBA" id="ARBA00022566"/>
    </source>
</evidence>
<dbReference type="GO" id="GO:0034236">
    <property type="term" value="F:protein kinase A catalytic subunit binding"/>
    <property type="evidence" value="ECO:0007669"/>
    <property type="project" value="TreeGrafter"/>
</dbReference>
<dbReference type="CDD" id="cd12099">
    <property type="entry name" value="DD_RII_PKA"/>
    <property type="match status" value="1"/>
</dbReference>
<name>A0A182J8Q2_ANOAO</name>
<keyword evidence="2" id="KW-0547">Nucleotide-binding</keyword>
<reference evidence="5" key="1">
    <citation type="submission" date="2022-08" db="UniProtKB">
        <authorList>
            <consortium name="EnsemblMetazoa"/>
        </authorList>
    </citation>
    <scope>IDENTIFICATION</scope>
    <source>
        <strain evidence="5">EBRO</strain>
    </source>
</reference>
<dbReference type="SMART" id="SM00100">
    <property type="entry name" value="cNMP"/>
    <property type="match status" value="2"/>
</dbReference>
<dbReference type="EnsemblMetazoa" id="AATE013501-RA">
    <property type="protein sequence ID" value="AATE013501-PA.1"/>
    <property type="gene ID" value="AATE013501"/>
</dbReference>
<dbReference type="SUPFAM" id="SSF47391">
    <property type="entry name" value="Dimerization-anchoring domain of cAMP-dependent PK regulatory subunit"/>
    <property type="match status" value="1"/>
</dbReference>
<evidence type="ECO:0000313" key="5">
    <source>
        <dbReference type="EnsemblMetazoa" id="AATE013501-PA.1"/>
    </source>
</evidence>
<dbReference type="PANTHER" id="PTHR11635">
    <property type="entry name" value="CAMP-DEPENDENT PROTEIN KINASE REGULATORY CHAIN"/>
    <property type="match status" value="1"/>
</dbReference>
<keyword evidence="2" id="KW-0116">cAMP-binding</keyword>
<accession>A0A182J8Q2</accession>
<dbReference type="InterPro" id="IPR018490">
    <property type="entry name" value="cNMP-bd_dom_sf"/>
</dbReference>
<dbReference type="PROSITE" id="PS50042">
    <property type="entry name" value="CNMP_BINDING_3"/>
    <property type="match status" value="2"/>
</dbReference>
<dbReference type="GO" id="GO:0030552">
    <property type="term" value="F:cAMP binding"/>
    <property type="evidence" value="ECO:0007669"/>
    <property type="project" value="UniProtKB-KW"/>
</dbReference>
<sequence length="380" mass="42699">MSSRQKHRVEVPDELKDVLLRFAIAYLLEQPDDLIEYALTFFAKERDGRKPVSVSSVEPVSTTTTTSTTACQRVLSPEGKGNRCDTCAPKYDAEDGGVLPTFPKTDKQRAQLHSALSQLFRCLDQQQMNDMFDAMCEKMSDVRAKDYMDEQGADRANIYVTDSGVYVCCRGDGRQHIRTFDNKGSFGEPGVLKDFQHCYPLAASIQTVQDGKLRAIDRQTFERIVQRAAGRKRKADEALLSAVPMLKLLESHERTFLVDGLVPRTYARGDQILLQDDAADGLYFVEQGTVSVRSVEDADEVELARVEQGGYFGELTLVTHWPQEVSVWAVDDVRVAFLAAEAFLQLRAPRVLARLQRTIGDMQVQHVQAFGSHNNLIDIW</sequence>
<dbReference type="SUPFAM" id="SSF51206">
    <property type="entry name" value="cAMP-binding domain-like"/>
    <property type="match status" value="2"/>
</dbReference>
<dbReference type="STRING" id="41427.A0A182J8Q2"/>
<evidence type="ECO:0000256" key="1">
    <source>
        <dbReference type="ARBA" id="ARBA00005753"/>
    </source>
</evidence>
<dbReference type="Pfam" id="PF00027">
    <property type="entry name" value="cNMP_binding"/>
    <property type="match status" value="1"/>
</dbReference>
<feature type="domain" description="Cyclic nucleotide-binding" evidence="4">
    <location>
        <begin position="245"/>
        <end position="346"/>
    </location>
</feature>